<feature type="compositionally biased region" description="Polar residues" evidence="1">
    <location>
        <begin position="53"/>
        <end position="67"/>
    </location>
</feature>
<accession>A0A382Y7J3</accession>
<sequence length="75" mass="8447">MQTGPKNATSLVMSKNYPDNESPPVALKRKSARQRWEIFHRAIAYAKQSKSIAMQESETSSLETNRTAPVIKLVK</sequence>
<feature type="region of interest" description="Disordered" evidence="1">
    <location>
        <begin position="1"/>
        <end position="27"/>
    </location>
</feature>
<organism evidence="2">
    <name type="scientific">marine metagenome</name>
    <dbReference type="NCBI Taxonomy" id="408172"/>
    <lineage>
        <taxon>unclassified sequences</taxon>
        <taxon>metagenomes</taxon>
        <taxon>ecological metagenomes</taxon>
    </lineage>
</organism>
<protein>
    <submittedName>
        <fullName evidence="2">Uncharacterized protein</fullName>
    </submittedName>
</protein>
<dbReference type="EMBL" id="UINC01173560">
    <property type="protein sequence ID" value="SVD79223.1"/>
    <property type="molecule type" value="Genomic_DNA"/>
</dbReference>
<name>A0A382Y7J3_9ZZZZ</name>
<proteinExistence type="predicted"/>
<gene>
    <name evidence="2" type="ORF">METZ01_LOCUS432077</name>
</gene>
<evidence type="ECO:0000313" key="2">
    <source>
        <dbReference type="EMBL" id="SVD79223.1"/>
    </source>
</evidence>
<feature type="compositionally biased region" description="Polar residues" evidence="1">
    <location>
        <begin position="1"/>
        <end position="19"/>
    </location>
</feature>
<evidence type="ECO:0000256" key="1">
    <source>
        <dbReference type="SAM" id="MobiDB-lite"/>
    </source>
</evidence>
<feature type="region of interest" description="Disordered" evidence="1">
    <location>
        <begin position="53"/>
        <end position="75"/>
    </location>
</feature>
<reference evidence="2" key="1">
    <citation type="submission" date="2018-05" db="EMBL/GenBank/DDBJ databases">
        <authorList>
            <person name="Lanie J.A."/>
            <person name="Ng W.-L."/>
            <person name="Kazmierczak K.M."/>
            <person name="Andrzejewski T.M."/>
            <person name="Davidsen T.M."/>
            <person name="Wayne K.J."/>
            <person name="Tettelin H."/>
            <person name="Glass J.I."/>
            <person name="Rusch D."/>
            <person name="Podicherti R."/>
            <person name="Tsui H.-C.T."/>
            <person name="Winkler M.E."/>
        </authorList>
    </citation>
    <scope>NUCLEOTIDE SEQUENCE</scope>
</reference>
<dbReference type="AlphaFoldDB" id="A0A382Y7J3"/>